<comment type="subcellular location">
    <subcellularLocation>
        <location evidence="7">Cell membrane</location>
        <topology evidence="7">Multi-pass membrane protein</topology>
    </subcellularLocation>
</comment>
<dbReference type="InterPro" id="IPR041492">
    <property type="entry name" value="HAD_2"/>
</dbReference>
<dbReference type="InterPro" id="IPR023214">
    <property type="entry name" value="HAD_sf"/>
</dbReference>
<dbReference type="NCBIfam" id="TIGR00544">
    <property type="entry name" value="lgt"/>
    <property type="match status" value="1"/>
</dbReference>
<dbReference type="InterPro" id="IPR001640">
    <property type="entry name" value="Lgt"/>
</dbReference>
<dbReference type="GO" id="GO:0005886">
    <property type="term" value="C:plasma membrane"/>
    <property type="evidence" value="ECO:0007669"/>
    <property type="project" value="UniProtKB-SubCell"/>
</dbReference>
<sequence length="544" mass="61699">MKSSFKKYQNYIVFGGFALVFMFLVFIATFNQVERAKAGGGWDSTFNVPGLPVAWYAVFIMVGIIFATILGYLEFKRAEQDPEILWDGLLIFVFVGILGARLWYVFSDILRSITEGTLANNDFIKNPLLIIGYNGSSFELAGLAIHGGIIFVFIGLIFFTRRRKISYWFMLDIVAPGFLIGQAMGRWGNFMNRELYGPVMNNANWLPAFIRERMDFGAGVYNVNTGTPEYHHPTFLYESLWNLVGLIIILAFRHKKKFRLGDMLAFYLVWYGVGRIPTETLRILESSLSGEPLSAGGVSISILTSIGLIIAGLLVFFLKRKYQKNLPYYDEYGKKAVLFDLDGTLLDTLALIKVNTRETFKKFLPNINLSDDELKAFFGPTLHESFSWYEKDPKKIEQMVTFYRERNRINHHELGVKGFPHAYEALEALKNNGYLIGVVSSKKKEFVELGLEQNDLLKFVDVVVGSDDVNKHKPHPEPILKALEILNVTKENATYVGDHANDVLAAKACGMRAIGVSYSIHYRELLAAKPDIVIDDLEKLLKIF</sequence>
<reference evidence="8 9" key="1">
    <citation type="submission" date="2019-01" db="EMBL/GenBank/DDBJ databases">
        <authorList>
            <consortium name="Pathogen Informatics"/>
        </authorList>
    </citation>
    <scope>NUCLEOTIDE SEQUENCE [LARGE SCALE GENOMIC DNA]</scope>
    <source>
        <strain evidence="8 9">NCTC10172</strain>
    </source>
</reference>
<evidence type="ECO:0000313" key="9">
    <source>
        <dbReference type="Proteomes" id="UP000290909"/>
    </source>
</evidence>
<evidence type="ECO:0000256" key="6">
    <source>
        <dbReference type="ARBA" id="ARBA00023136"/>
    </source>
</evidence>
<dbReference type="Gene3D" id="1.10.150.240">
    <property type="entry name" value="Putative phosphatase, domain 2"/>
    <property type="match status" value="1"/>
</dbReference>
<dbReference type="AlphaFoldDB" id="A0A449BKZ7"/>
<feature type="transmembrane region" description="Helical" evidence="7">
    <location>
        <begin position="140"/>
        <end position="160"/>
    </location>
</feature>
<organism evidence="8 9">
    <name type="scientific">Acholeplasma hippikon</name>
    <dbReference type="NCBI Taxonomy" id="264636"/>
    <lineage>
        <taxon>Bacteria</taxon>
        <taxon>Bacillati</taxon>
        <taxon>Mycoplasmatota</taxon>
        <taxon>Mollicutes</taxon>
        <taxon>Acholeplasmatales</taxon>
        <taxon>Acholeplasmataceae</taxon>
        <taxon>Acholeplasma</taxon>
    </lineage>
</organism>
<comment type="catalytic activity">
    <reaction evidence="7">
        <text>L-cysteinyl-[prolipoprotein] + a 1,2-diacyl-sn-glycero-3-phospho-(1'-sn-glycerol) = an S-1,2-diacyl-sn-glyceryl-L-cysteinyl-[prolipoprotein] + sn-glycerol 1-phosphate + H(+)</text>
        <dbReference type="Rhea" id="RHEA:56712"/>
        <dbReference type="Rhea" id="RHEA-COMP:14679"/>
        <dbReference type="Rhea" id="RHEA-COMP:14680"/>
        <dbReference type="ChEBI" id="CHEBI:15378"/>
        <dbReference type="ChEBI" id="CHEBI:29950"/>
        <dbReference type="ChEBI" id="CHEBI:57685"/>
        <dbReference type="ChEBI" id="CHEBI:64716"/>
        <dbReference type="ChEBI" id="CHEBI:140658"/>
        <dbReference type="EC" id="2.5.1.145"/>
    </reaction>
</comment>
<dbReference type="RefSeq" id="WP_035370065.1">
    <property type="nucleotide sequence ID" value="NZ_LR215050.1"/>
</dbReference>
<evidence type="ECO:0000313" key="8">
    <source>
        <dbReference type="EMBL" id="VEU83102.1"/>
    </source>
</evidence>
<feature type="transmembrane region" description="Helical" evidence="7">
    <location>
        <begin position="85"/>
        <end position="106"/>
    </location>
</feature>
<dbReference type="GO" id="GO:0008961">
    <property type="term" value="F:phosphatidylglycerol-prolipoprotein diacylglyceryl transferase activity"/>
    <property type="evidence" value="ECO:0007669"/>
    <property type="project" value="UniProtKB-UniRule"/>
</dbReference>
<dbReference type="PANTHER" id="PTHR30589">
    <property type="entry name" value="PROLIPOPROTEIN DIACYLGLYCERYL TRANSFERASE"/>
    <property type="match status" value="1"/>
</dbReference>
<dbReference type="Pfam" id="PF13419">
    <property type="entry name" value="HAD_2"/>
    <property type="match status" value="1"/>
</dbReference>
<feature type="transmembrane region" description="Helical" evidence="7">
    <location>
        <begin position="264"/>
        <end position="284"/>
    </location>
</feature>
<feature type="transmembrane region" description="Helical" evidence="7">
    <location>
        <begin position="12"/>
        <end position="33"/>
    </location>
</feature>
<dbReference type="GO" id="GO:0042158">
    <property type="term" value="P:lipoprotein biosynthetic process"/>
    <property type="evidence" value="ECO:0007669"/>
    <property type="project" value="UniProtKB-UniRule"/>
</dbReference>
<feature type="transmembrane region" description="Helical" evidence="7">
    <location>
        <begin position="53"/>
        <end position="73"/>
    </location>
</feature>
<keyword evidence="3 7" id="KW-0808">Transferase</keyword>
<dbReference type="SFLD" id="SFLDS00003">
    <property type="entry name" value="Haloacid_Dehalogenase"/>
    <property type="match status" value="1"/>
</dbReference>
<feature type="transmembrane region" description="Helical" evidence="7">
    <location>
        <begin position="235"/>
        <end position="252"/>
    </location>
</feature>
<keyword evidence="5 7" id="KW-1133">Transmembrane helix</keyword>
<dbReference type="HAMAP" id="MF_01147">
    <property type="entry name" value="Lgt"/>
    <property type="match status" value="1"/>
</dbReference>
<name>A0A449BKZ7_9MOLU</name>
<keyword evidence="4 7" id="KW-0812">Transmembrane</keyword>
<keyword evidence="9" id="KW-1185">Reference proteome</keyword>
<comment type="pathway">
    <text evidence="7">Protein modification; lipoprotein biosynthesis (diacylglyceryl transfer).</text>
</comment>
<dbReference type="Pfam" id="PF01790">
    <property type="entry name" value="LGT"/>
    <property type="match status" value="1"/>
</dbReference>
<dbReference type="SFLD" id="SFLDG01135">
    <property type="entry name" value="C1.5.6:_HAD__Beta-PGM__Phospha"/>
    <property type="match status" value="1"/>
</dbReference>
<dbReference type="InterPro" id="IPR023198">
    <property type="entry name" value="PGP-like_dom2"/>
</dbReference>
<dbReference type="NCBIfam" id="TIGR01549">
    <property type="entry name" value="HAD-SF-IA-v1"/>
    <property type="match status" value="1"/>
</dbReference>
<feature type="binding site" evidence="7">
    <location>
        <position position="186"/>
    </location>
    <ligand>
        <name>a 1,2-diacyl-sn-glycero-3-phospho-(1'-sn-glycerol)</name>
        <dbReference type="ChEBI" id="CHEBI:64716"/>
    </ligand>
</feature>
<evidence type="ECO:0000256" key="2">
    <source>
        <dbReference type="ARBA" id="ARBA00022475"/>
    </source>
</evidence>
<dbReference type="PROSITE" id="PS01311">
    <property type="entry name" value="LGT"/>
    <property type="match status" value="1"/>
</dbReference>
<evidence type="ECO:0000256" key="1">
    <source>
        <dbReference type="ARBA" id="ARBA00007150"/>
    </source>
</evidence>
<dbReference type="SUPFAM" id="SSF56784">
    <property type="entry name" value="HAD-like"/>
    <property type="match status" value="1"/>
</dbReference>
<dbReference type="KEGG" id="ahk:NCTC10172_01152"/>
<evidence type="ECO:0000256" key="3">
    <source>
        <dbReference type="ARBA" id="ARBA00022679"/>
    </source>
</evidence>
<dbReference type="PANTHER" id="PTHR30589:SF0">
    <property type="entry name" value="PHOSPHATIDYLGLYCEROL--PROLIPOPROTEIN DIACYLGLYCERYL TRANSFERASE"/>
    <property type="match status" value="1"/>
</dbReference>
<dbReference type="InterPro" id="IPR036412">
    <property type="entry name" value="HAD-like_sf"/>
</dbReference>
<dbReference type="Gene3D" id="3.40.50.1000">
    <property type="entry name" value="HAD superfamily/HAD-like"/>
    <property type="match status" value="1"/>
</dbReference>
<protein>
    <recommendedName>
        <fullName evidence="7">Phosphatidylglycerol--prolipoprotein diacylglyceryl transferase</fullName>
        <ecNumber evidence="7">2.5.1.145</ecNumber>
    </recommendedName>
</protein>
<feature type="transmembrane region" description="Helical" evidence="7">
    <location>
        <begin position="296"/>
        <end position="318"/>
    </location>
</feature>
<keyword evidence="2 7" id="KW-1003">Cell membrane</keyword>
<dbReference type="EC" id="2.5.1.145" evidence="7"/>
<dbReference type="PRINTS" id="PR00413">
    <property type="entry name" value="HADHALOGNASE"/>
</dbReference>
<dbReference type="EMBL" id="LR215050">
    <property type="protein sequence ID" value="VEU83102.1"/>
    <property type="molecule type" value="Genomic_DNA"/>
</dbReference>
<gene>
    <name evidence="8" type="primary">ppaX</name>
    <name evidence="7" type="synonym">lgt</name>
    <name evidence="8" type="ORF">NCTC10172_01152</name>
</gene>
<dbReference type="GO" id="GO:0016787">
    <property type="term" value="F:hydrolase activity"/>
    <property type="evidence" value="ECO:0007669"/>
    <property type="project" value="UniProtKB-KW"/>
</dbReference>
<keyword evidence="8" id="KW-0378">Hydrolase</keyword>
<comment type="function">
    <text evidence="7">Catalyzes the transfer of the diacylglyceryl group from phosphatidylglycerol to the sulfhydryl group of the N-terminal cysteine of a prolipoprotein, the first step in the formation of mature lipoproteins.</text>
</comment>
<dbReference type="Proteomes" id="UP000290909">
    <property type="component" value="Chromosome"/>
</dbReference>
<evidence type="ECO:0000256" key="5">
    <source>
        <dbReference type="ARBA" id="ARBA00022989"/>
    </source>
</evidence>
<evidence type="ECO:0000256" key="4">
    <source>
        <dbReference type="ARBA" id="ARBA00022692"/>
    </source>
</evidence>
<keyword evidence="6 7" id="KW-0472">Membrane</keyword>
<comment type="similarity">
    <text evidence="1 7">Belongs to the Lgt family.</text>
</comment>
<dbReference type="UniPathway" id="UPA00664"/>
<dbReference type="SFLD" id="SFLDG01129">
    <property type="entry name" value="C1.5:_HAD__Beta-PGM__Phosphata"/>
    <property type="match status" value="1"/>
</dbReference>
<accession>A0A449BKZ7</accession>
<proteinExistence type="inferred from homology"/>
<feature type="transmembrane region" description="Helical" evidence="7">
    <location>
        <begin position="167"/>
        <end position="185"/>
    </location>
</feature>
<dbReference type="InterPro" id="IPR006439">
    <property type="entry name" value="HAD-SF_hydro_IA"/>
</dbReference>
<dbReference type="FunFam" id="3.40.50.1000:FF:000022">
    <property type="entry name" value="Phosphoglycolate phosphatase"/>
    <property type="match status" value="1"/>
</dbReference>
<dbReference type="STRING" id="1408416.GCA_000702765_01328"/>
<evidence type="ECO:0000256" key="7">
    <source>
        <dbReference type="HAMAP-Rule" id="MF_01147"/>
    </source>
</evidence>